<reference evidence="7 8" key="1">
    <citation type="submission" date="2018-09" db="EMBL/GenBank/DDBJ databases">
        <title>Genome sequencing of strain 6GH32-13.</title>
        <authorList>
            <person name="Weon H.-Y."/>
            <person name="Heo J."/>
            <person name="Kwon S.-W."/>
        </authorList>
    </citation>
    <scope>NUCLEOTIDE SEQUENCE [LARGE SCALE GENOMIC DNA]</scope>
    <source>
        <strain evidence="7 8">5GH32-13</strain>
    </source>
</reference>
<comment type="similarity">
    <text evidence="5">Belongs to the lyase 1 family. Argininosuccinate lyase subfamily.</text>
</comment>
<evidence type="ECO:0000256" key="5">
    <source>
        <dbReference type="HAMAP-Rule" id="MF_00006"/>
    </source>
</evidence>
<dbReference type="InterPro" id="IPR024083">
    <property type="entry name" value="Fumarase/histidase_N"/>
</dbReference>
<comment type="catalytic activity">
    <reaction evidence="1 5">
        <text>2-(N(omega)-L-arginino)succinate = fumarate + L-arginine</text>
        <dbReference type="Rhea" id="RHEA:24020"/>
        <dbReference type="ChEBI" id="CHEBI:29806"/>
        <dbReference type="ChEBI" id="CHEBI:32682"/>
        <dbReference type="ChEBI" id="CHEBI:57472"/>
        <dbReference type="EC" id="4.3.2.1"/>
    </reaction>
</comment>
<evidence type="ECO:0000259" key="6">
    <source>
        <dbReference type="Pfam" id="PF00206"/>
    </source>
</evidence>
<dbReference type="AlphaFoldDB" id="A0A3B7MQ41"/>
<dbReference type="Pfam" id="PF00206">
    <property type="entry name" value="Lyase_1"/>
    <property type="match status" value="1"/>
</dbReference>
<dbReference type="KEGG" id="pseg:D3H65_20730"/>
<dbReference type="OrthoDB" id="9769623at2"/>
<dbReference type="InterPro" id="IPR000362">
    <property type="entry name" value="Fumarate_lyase_fam"/>
</dbReference>
<evidence type="ECO:0000313" key="7">
    <source>
        <dbReference type="EMBL" id="AXY76268.1"/>
    </source>
</evidence>
<comment type="pathway">
    <text evidence="2 5">Amino-acid biosynthesis; L-arginine biosynthesis; L-arginine from L-ornithine and carbamoyl phosphate: step 3/3.</text>
</comment>
<dbReference type="PANTHER" id="PTHR43814">
    <property type="entry name" value="ARGININOSUCCINATE LYASE"/>
    <property type="match status" value="1"/>
</dbReference>
<dbReference type="PANTHER" id="PTHR43814:SF1">
    <property type="entry name" value="ARGININOSUCCINATE LYASE"/>
    <property type="match status" value="1"/>
</dbReference>
<keyword evidence="5" id="KW-0963">Cytoplasm</keyword>
<keyword evidence="8" id="KW-1185">Reference proteome</keyword>
<sequence>MKLWQKENTSVSALIEKFTVGRDKEFDILLAKYDVEGSIAHVTMLGEVGLMSKEDAALAVKGLQEIQQEIADGQFAIADGVEDVHSQVELLLTQRIGDAGKMIHSGRSRNDQVAVDIKLYLRAEILAVKEEVKQLFGLLIVQSEKFKQHLLPGYTHLQIAMPSSFGLWLGAYAEGLVDDLELLAAAYAVANKNPLGSGAGYGSSFPLNRTRTTELLHFGALNANSVYAQMSRGKTERVVATGISAVAATLSRLAMDCCLYINQNFGFISFPAELTTGSSIMPHKKNPDVFELIRAKCNRIQATPNELTLLVNNLPSGYHRDLQLTKEILFPAIETLKDCLQMTRLMLSRMSVTENILDDAKYKYLFSVEAVNELVNKGIPFRDAYKQVGNDIEQGTFNFDYKKQLHHTHEGSIGNLYNDYIVAAMEKVNGKF</sequence>
<dbReference type="Gene3D" id="1.20.200.10">
    <property type="entry name" value="Fumarase/aspartase (Central domain)"/>
    <property type="match status" value="1"/>
</dbReference>
<proteinExistence type="inferred from homology"/>
<dbReference type="PRINTS" id="PR00149">
    <property type="entry name" value="FUMRATELYASE"/>
</dbReference>
<dbReference type="InterPro" id="IPR009049">
    <property type="entry name" value="Argininosuccinate_lyase"/>
</dbReference>
<dbReference type="InterPro" id="IPR020557">
    <property type="entry name" value="Fumarate_lyase_CS"/>
</dbReference>
<protein>
    <recommendedName>
        <fullName evidence="3 5">Argininosuccinate lyase</fullName>
        <shortName evidence="5">ASAL</shortName>
        <ecNumber evidence="3 5">4.3.2.1</ecNumber>
    </recommendedName>
    <alternativeName>
        <fullName evidence="5">Arginosuccinase</fullName>
    </alternativeName>
</protein>
<evidence type="ECO:0000313" key="8">
    <source>
        <dbReference type="Proteomes" id="UP000263900"/>
    </source>
</evidence>
<comment type="subcellular location">
    <subcellularLocation>
        <location evidence="5">Cytoplasm</location>
    </subcellularLocation>
</comment>
<organism evidence="7 8">
    <name type="scientific">Paraflavitalea soli</name>
    <dbReference type="NCBI Taxonomy" id="2315862"/>
    <lineage>
        <taxon>Bacteria</taxon>
        <taxon>Pseudomonadati</taxon>
        <taxon>Bacteroidota</taxon>
        <taxon>Chitinophagia</taxon>
        <taxon>Chitinophagales</taxon>
        <taxon>Chitinophagaceae</taxon>
        <taxon>Paraflavitalea</taxon>
    </lineage>
</organism>
<feature type="domain" description="Fumarate lyase N-terminal" evidence="6">
    <location>
        <begin position="11"/>
        <end position="301"/>
    </location>
</feature>
<dbReference type="RefSeq" id="WP_119052146.1">
    <property type="nucleotide sequence ID" value="NZ_CP032157.1"/>
</dbReference>
<dbReference type="InterPro" id="IPR008948">
    <property type="entry name" value="L-Aspartase-like"/>
</dbReference>
<gene>
    <name evidence="5 7" type="primary">argH</name>
    <name evidence="7" type="ORF">D3H65_20730</name>
</gene>
<evidence type="ECO:0000256" key="2">
    <source>
        <dbReference type="ARBA" id="ARBA00004941"/>
    </source>
</evidence>
<accession>A0A3B7MQ41</accession>
<evidence type="ECO:0000256" key="3">
    <source>
        <dbReference type="ARBA" id="ARBA00012338"/>
    </source>
</evidence>
<keyword evidence="5 7" id="KW-0456">Lyase</keyword>
<keyword evidence="5" id="KW-0028">Amino-acid biosynthesis</keyword>
<dbReference type="Proteomes" id="UP000263900">
    <property type="component" value="Chromosome"/>
</dbReference>
<evidence type="ECO:0000256" key="1">
    <source>
        <dbReference type="ARBA" id="ARBA00000985"/>
    </source>
</evidence>
<dbReference type="Gene3D" id="1.10.275.10">
    <property type="entry name" value="Fumarase/aspartase (N-terminal domain)"/>
    <property type="match status" value="1"/>
</dbReference>
<dbReference type="EMBL" id="CP032157">
    <property type="protein sequence ID" value="AXY76268.1"/>
    <property type="molecule type" value="Genomic_DNA"/>
</dbReference>
<dbReference type="PRINTS" id="PR00145">
    <property type="entry name" value="ARGSUCLYASE"/>
</dbReference>
<dbReference type="GO" id="GO:0042450">
    <property type="term" value="P:L-arginine biosynthetic process via ornithine"/>
    <property type="evidence" value="ECO:0007669"/>
    <property type="project" value="UniProtKB-UniRule"/>
</dbReference>
<dbReference type="UniPathway" id="UPA00068">
    <property type="reaction ID" value="UER00114"/>
</dbReference>
<name>A0A3B7MQ41_9BACT</name>
<dbReference type="NCBIfam" id="TIGR00838">
    <property type="entry name" value="argH"/>
    <property type="match status" value="1"/>
</dbReference>
<dbReference type="HAMAP" id="MF_00006">
    <property type="entry name" value="Arg_succ_lyase"/>
    <property type="match status" value="1"/>
</dbReference>
<dbReference type="InterPro" id="IPR022761">
    <property type="entry name" value="Fumarate_lyase_N"/>
</dbReference>
<dbReference type="GO" id="GO:0005829">
    <property type="term" value="C:cytosol"/>
    <property type="evidence" value="ECO:0007669"/>
    <property type="project" value="TreeGrafter"/>
</dbReference>
<keyword evidence="4 5" id="KW-0055">Arginine biosynthesis</keyword>
<evidence type="ECO:0000256" key="4">
    <source>
        <dbReference type="ARBA" id="ARBA00022571"/>
    </source>
</evidence>
<dbReference type="Gene3D" id="1.10.40.30">
    <property type="entry name" value="Fumarase/aspartase (C-terminal domain)"/>
    <property type="match status" value="1"/>
</dbReference>
<dbReference type="SUPFAM" id="SSF48557">
    <property type="entry name" value="L-aspartase-like"/>
    <property type="match status" value="1"/>
</dbReference>
<dbReference type="CDD" id="cd01359">
    <property type="entry name" value="Argininosuccinate_lyase"/>
    <property type="match status" value="1"/>
</dbReference>
<dbReference type="EC" id="4.3.2.1" evidence="3 5"/>
<dbReference type="PROSITE" id="PS00163">
    <property type="entry name" value="FUMARATE_LYASES"/>
    <property type="match status" value="1"/>
</dbReference>
<dbReference type="GO" id="GO:0004056">
    <property type="term" value="F:argininosuccinate lyase activity"/>
    <property type="evidence" value="ECO:0007669"/>
    <property type="project" value="UniProtKB-UniRule"/>
</dbReference>